<organism evidence="2">
    <name type="scientific">Cacopsylla melanoneura</name>
    <dbReference type="NCBI Taxonomy" id="428564"/>
    <lineage>
        <taxon>Eukaryota</taxon>
        <taxon>Metazoa</taxon>
        <taxon>Ecdysozoa</taxon>
        <taxon>Arthropoda</taxon>
        <taxon>Hexapoda</taxon>
        <taxon>Insecta</taxon>
        <taxon>Pterygota</taxon>
        <taxon>Neoptera</taxon>
        <taxon>Paraneoptera</taxon>
        <taxon>Hemiptera</taxon>
        <taxon>Sternorrhyncha</taxon>
        <taxon>Psylloidea</taxon>
        <taxon>Psyllidae</taxon>
        <taxon>Psyllinae</taxon>
        <taxon>Cacopsylla</taxon>
    </lineage>
</organism>
<evidence type="ECO:0000256" key="1">
    <source>
        <dbReference type="SAM" id="Phobius"/>
    </source>
</evidence>
<dbReference type="EMBL" id="HBUF01260687">
    <property type="protein sequence ID" value="CAG6682772.1"/>
    <property type="molecule type" value="Transcribed_RNA"/>
</dbReference>
<keyword evidence="1" id="KW-0812">Transmembrane</keyword>
<evidence type="ECO:0000313" key="2">
    <source>
        <dbReference type="EMBL" id="CAG6682772.1"/>
    </source>
</evidence>
<feature type="transmembrane region" description="Helical" evidence="1">
    <location>
        <begin position="20"/>
        <end position="42"/>
    </location>
</feature>
<dbReference type="AlphaFoldDB" id="A0A8D8X3W1"/>
<feature type="transmembrane region" description="Helical" evidence="1">
    <location>
        <begin position="80"/>
        <end position="100"/>
    </location>
</feature>
<keyword evidence="1" id="KW-1133">Transmembrane helix</keyword>
<accession>A0A8D8X3W1</accession>
<name>A0A8D8X3W1_9HEMI</name>
<protein>
    <submittedName>
        <fullName evidence="2">Uncharacterized protein</fullName>
    </submittedName>
</protein>
<sequence>MLASKERKELLIKMCTEFLLLLPSTIIMSSILMSIYFFLIIIDSTHAKIFYTGCLTKNNKKCTPRRSSRNIGSYLHLRPIRGFTICTLFLYINHFFFLHIPK</sequence>
<reference evidence="2" key="1">
    <citation type="submission" date="2021-05" db="EMBL/GenBank/DDBJ databases">
        <authorList>
            <person name="Alioto T."/>
            <person name="Alioto T."/>
            <person name="Gomez Garrido J."/>
        </authorList>
    </citation>
    <scope>NUCLEOTIDE SEQUENCE</scope>
</reference>
<keyword evidence="1" id="KW-0472">Membrane</keyword>
<proteinExistence type="predicted"/>